<dbReference type="SFLD" id="SFLDG01082">
    <property type="entry name" value="B12-binding_domain_containing"/>
    <property type="match status" value="1"/>
</dbReference>
<dbReference type="Pfam" id="PF02310">
    <property type="entry name" value="B12-binding"/>
    <property type="match status" value="1"/>
</dbReference>
<dbReference type="CDD" id="cd01335">
    <property type="entry name" value="Radical_SAM"/>
    <property type="match status" value="1"/>
</dbReference>
<dbReference type="SFLD" id="SFLDG01123">
    <property type="entry name" value="methyltransferase_(Class_B)"/>
    <property type="match status" value="1"/>
</dbReference>
<dbReference type="Proteomes" id="UP000617951">
    <property type="component" value="Unassembled WGS sequence"/>
</dbReference>
<dbReference type="InterPro" id="IPR006158">
    <property type="entry name" value="Cobalamin-bd"/>
</dbReference>
<keyword evidence="5" id="KW-0411">Iron-sulfur</keyword>
<dbReference type="PROSITE" id="PS51332">
    <property type="entry name" value="B12_BINDING"/>
    <property type="match status" value="1"/>
</dbReference>
<dbReference type="GO" id="GO:0046872">
    <property type="term" value="F:metal ion binding"/>
    <property type="evidence" value="ECO:0007669"/>
    <property type="project" value="UniProtKB-KW"/>
</dbReference>
<evidence type="ECO:0000313" key="9">
    <source>
        <dbReference type="Proteomes" id="UP000617951"/>
    </source>
</evidence>
<feature type="domain" description="B12-binding" evidence="6">
    <location>
        <begin position="2"/>
        <end position="127"/>
    </location>
</feature>
<dbReference type="Pfam" id="PF13311">
    <property type="entry name" value="DUF4080"/>
    <property type="match status" value="1"/>
</dbReference>
<dbReference type="InterPro" id="IPR034466">
    <property type="entry name" value="Methyltransferase_Class_B"/>
</dbReference>
<dbReference type="GO" id="GO:0031419">
    <property type="term" value="F:cobalamin binding"/>
    <property type="evidence" value="ECO:0007669"/>
    <property type="project" value="InterPro"/>
</dbReference>
<comment type="cofactor">
    <cofactor evidence="1">
        <name>[4Fe-4S] cluster</name>
        <dbReference type="ChEBI" id="CHEBI:49883"/>
    </cofactor>
</comment>
<keyword evidence="4" id="KW-0408">Iron</keyword>
<dbReference type="SMART" id="SM00729">
    <property type="entry name" value="Elp3"/>
    <property type="match status" value="1"/>
</dbReference>
<gene>
    <name evidence="8" type="ORF">H8693_02570</name>
</gene>
<evidence type="ECO:0000256" key="2">
    <source>
        <dbReference type="ARBA" id="ARBA00022691"/>
    </source>
</evidence>
<accession>A0A926DHE1</accession>
<dbReference type="InterPro" id="IPR025288">
    <property type="entry name" value="DUF4080"/>
</dbReference>
<dbReference type="PANTHER" id="PTHR43409:SF16">
    <property type="entry name" value="SLR0320 PROTEIN"/>
    <property type="match status" value="1"/>
</dbReference>
<evidence type="ECO:0000256" key="5">
    <source>
        <dbReference type="ARBA" id="ARBA00023014"/>
    </source>
</evidence>
<evidence type="ECO:0000256" key="1">
    <source>
        <dbReference type="ARBA" id="ARBA00001966"/>
    </source>
</evidence>
<dbReference type="InterPro" id="IPR023404">
    <property type="entry name" value="rSAM_horseshoe"/>
</dbReference>
<dbReference type="EMBL" id="JACRSS010000001">
    <property type="protein sequence ID" value="MBC8537817.1"/>
    <property type="molecule type" value="Genomic_DNA"/>
</dbReference>
<dbReference type="SUPFAM" id="SSF102114">
    <property type="entry name" value="Radical SAM enzymes"/>
    <property type="match status" value="1"/>
</dbReference>
<dbReference type="InterPro" id="IPR058240">
    <property type="entry name" value="rSAM_sf"/>
</dbReference>
<dbReference type="InterPro" id="IPR007197">
    <property type="entry name" value="rSAM"/>
</dbReference>
<evidence type="ECO:0000256" key="4">
    <source>
        <dbReference type="ARBA" id="ARBA00023004"/>
    </source>
</evidence>
<evidence type="ECO:0000256" key="3">
    <source>
        <dbReference type="ARBA" id="ARBA00022723"/>
    </source>
</evidence>
<organism evidence="8 9">
    <name type="scientific">Guopingia tenuis</name>
    <dbReference type="NCBI Taxonomy" id="2763656"/>
    <lineage>
        <taxon>Bacteria</taxon>
        <taxon>Bacillati</taxon>
        <taxon>Bacillota</taxon>
        <taxon>Clostridia</taxon>
        <taxon>Christensenellales</taxon>
        <taxon>Christensenellaceae</taxon>
        <taxon>Guopingia</taxon>
    </lineage>
</organism>
<dbReference type="GO" id="GO:0051539">
    <property type="term" value="F:4 iron, 4 sulfur cluster binding"/>
    <property type="evidence" value="ECO:0007669"/>
    <property type="project" value="UniProtKB-KW"/>
</dbReference>
<dbReference type="GO" id="GO:0005829">
    <property type="term" value="C:cytosol"/>
    <property type="evidence" value="ECO:0007669"/>
    <property type="project" value="TreeGrafter"/>
</dbReference>
<dbReference type="Pfam" id="PF04055">
    <property type="entry name" value="Radical_SAM"/>
    <property type="match status" value="1"/>
</dbReference>
<proteinExistence type="predicted"/>
<dbReference type="RefSeq" id="WP_249279662.1">
    <property type="nucleotide sequence ID" value="NZ_JACRSS010000001.1"/>
</dbReference>
<evidence type="ECO:0000259" key="6">
    <source>
        <dbReference type="PROSITE" id="PS51332"/>
    </source>
</evidence>
<dbReference type="InterPro" id="IPR051198">
    <property type="entry name" value="BchE-like"/>
</dbReference>
<sequence>MQSIWLVGINAKFAHTNPAIRYLKNYADNPAVGIAEYTINMPLESILSDLLNKGGRAYGFSVYIWNVDFCRRLGAALKREGAAVLFGGPEATYSPESFLEYGDVILGEGEKPFRAWTEAFLAGREPRRETPSLCFLEGGKKRTNPAASPVELQELEQPYFDLKELKNRVVYYESSRGCPFACSYCLSSIEKGVRFAPAEKVKQDLELFRRAGVMRVKFVDRTFNADKARAKEIFRDIAEKGGNTGFHFEIAADLLDDETAEILSRAKKGLIQLEIGVQSTHPPTLRAIRREQDFSHTRRMVRRIAEGGNVHQHLDLIAGLPLEGLGEFAKSIDDVMDVGAEKVQLGFLKVLHGSAMEAEAARYGIEYQKSAPYEVTRTDAIAPAELALLHEIEYLLDRAYNSGLFPQTVRWFSRQCGGYFAFFREWNDLAKEGKPPRNWTEGDLAASLLAFGERRNIPYGRDFLRWDALCRNFRPRLPEFLEQPGREAERRAFYRDFPEEWVPENRKGKRPWHYTRLEWFSADIPGYLREGKLREKETIVLFDYAAGVRRVLGQEPFQEKSETGKQ</sequence>
<name>A0A926DHE1_9FIRM</name>
<dbReference type="PANTHER" id="PTHR43409">
    <property type="entry name" value="ANAEROBIC MAGNESIUM-PROTOPORPHYRIN IX MONOMETHYL ESTER CYCLASE-RELATED"/>
    <property type="match status" value="1"/>
</dbReference>
<dbReference type="InterPro" id="IPR006638">
    <property type="entry name" value="Elp3/MiaA/NifB-like_rSAM"/>
</dbReference>
<keyword evidence="3" id="KW-0479">Metal-binding</keyword>
<reference evidence="8" key="1">
    <citation type="submission" date="2020-08" db="EMBL/GenBank/DDBJ databases">
        <title>Genome public.</title>
        <authorList>
            <person name="Liu C."/>
            <person name="Sun Q."/>
        </authorList>
    </citation>
    <scope>NUCLEOTIDE SEQUENCE</scope>
    <source>
        <strain evidence="8">NSJ-63</strain>
    </source>
</reference>
<dbReference type="Gene3D" id="3.80.30.20">
    <property type="entry name" value="tm_1862 like domain"/>
    <property type="match status" value="1"/>
</dbReference>
<protein>
    <submittedName>
        <fullName evidence="8">DUF4080 domain-containing protein</fullName>
    </submittedName>
</protein>
<dbReference type="Gene3D" id="3.40.50.280">
    <property type="entry name" value="Cobalamin-binding domain"/>
    <property type="match status" value="1"/>
</dbReference>
<keyword evidence="2" id="KW-0949">S-adenosyl-L-methionine</keyword>
<dbReference type="SFLD" id="SFLDS00029">
    <property type="entry name" value="Radical_SAM"/>
    <property type="match status" value="1"/>
</dbReference>
<keyword evidence="9" id="KW-1185">Reference proteome</keyword>
<dbReference type="AlphaFoldDB" id="A0A926DHE1"/>
<evidence type="ECO:0000313" key="8">
    <source>
        <dbReference type="EMBL" id="MBC8537817.1"/>
    </source>
</evidence>
<dbReference type="PROSITE" id="PS51918">
    <property type="entry name" value="RADICAL_SAM"/>
    <property type="match status" value="1"/>
</dbReference>
<dbReference type="GO" id="GO:0003824">
    <property type="term" value="F:catalytic activity"/>
    <property type="evidence" value="ECO:0007669"/>
    <property type="project" value="InterPro"/>
</dbReference>
<comment type="caution">
    <text evidence="8">The sequence shown here is derived from an EMBL/GenBank/DDBJ whole genome shotgun (WGS) entry which is preliminary data.</text>
</comment>
<feature type="domain" description="Radical SAM core" evidence="7">
    <location>
        <begin position="164"/>
        <end position="393"/>
    </location>
</feature>
<evidence type="ECO:0000259" key="7">
    <source>
        <dbReference type="PROSITE" id="PS51918"/>
    </source>
</evidence>